<sequence length="238" mass="26346">MTALSVNINKVALLRNSRGCDEPNVLQFSQDLIKLGAEGITLHPRPDGRHALYSDVYELKKNIDVELNVEGYPSEDFLEMVCEVKPDQCTLVPDPPGALTSDSGWDCEKNMDFLQKVVARLQAEGVRVSIFLDPDPVQVNFAMKTGTDRIELYTQSYAESYGTDSFEKVFAGYFATAARAVELGVGVNAGHDLNQENLTYLKQNLPGLAEVSIGHALISEMLYQGMETTIKNYLDCLK</sequence>
<comment type="similarity">
    <text evidence="4">Belongs to the PNP synthase family.</text>
</comment>
<feature type="binding site" evidence="4">
    <location>
        <position position="50"/>
    </location>
    <ligand>
        <name>1-deoxy-D-xylulose 5-phosphate</name>
        <dbReference type="ChEBI" id="CHEBI:57792"/>
    </ligand>
</feature>
<feature type="binding site" evidence="4">
    <location>
        <begin position="214"/>
        <end position="215"/>
    </location>
    <ligand>
        <name>3-amino-2-oxopropyl phosphate</name>
        <dbReference type="ChEBI" id="CHEBI:57279"/>
    </ligand>
</feature>
<evidence type="ECO:0000256" key="2">
    <source>
        <dbReference type="ARBA" id="ARBA00022679"/>
    </source>
</evidence>
<comment type="catalytic activity">
    <reaction evidence="4">
        <text>3-amino-2-oxopropyl phosphate + 1-deoxy-D-xylulose 5-phosphate = pyridoxine 5'-phosphate + phosphate + 2 H2O + H(+)</text>
        <dbReference type="Rhea" id="RHEA:15265"/>
        <dbReference type="ChEBI" id="CHEBI:15377"/>
        <dbReference type="ChEBI" id="CHEBI:15378"/>
        <dbReference type="ChEBI" id="CHEBI:43474"/>
        <dbReference type="ChEBI" id="CHEBI:57279"/>
        <dbReference type="ChEBI" id="CHEBI:57792"/>
        <dbReference type="ChEBI" id="CHEBI:58589"/>
        <dbReference type="EC" id="2.6.99.2"/>
    </reaction>
</comment>
<dbReference type="UniPathway" id="UPA00244">
    <property type="reaction ID" value="UER00313"/>
</dbReference>
<dbReference type="eggNOG" id="COG0854">
    <property type="taxonomic scope" value="Bacteria"/>
</dbReference>
<proteinExistence type="inferred from homology"/>
<dbReference type="NCBIfam" id="TIGR00559">
    <property type="entry name" value="pdxJ"/>
    <property type="match status" value="1"/>
</dbReference>
<comment type="subunit">
    <text evidence="4">Homooctamer; tetramer of dimers.</text>
</comment>
<comment type="pathway">
    <text evidence="4">Cofactor biosynthesis; pyridoxine 5'-phosphate biosynthesis; pyridoxine 5'-phosphate from D-erythrose 4-phosphate: step 5/5.</text>
</comment>
<reference evidence="6 7" key="1">
    <citation type="journal article" date="2010" name="J. Bacteriol.">
        <title>Genome sequence of Lentisphaera araneosa HTCC2155T, the type species of the order Lentisphaerales in the phylum Lentisphaerae.</title>
        <authorList>
            <person name="Thrash J.C."/>
            <person name="Cho J.C."/>
            <person name="Vergin K.L."/>
            <person name="Morris R.M."/>
            <person name="Giovannoni S.J."/>
        </authorList>
    </citation>
    <scope>NUCLEOTIDE SEQUENCE [LARGE SCALE GENOMIC DNA]</scope>
    <source>
        <strain evidence="6 7">HTCC2155</strain>
    </source>
</reference>
<evidence type="ECO:0000256" key="5">
    <source>
        <dbReference type="NCBIfam" id="TIGR00559"/>
    </source>
</evidence>
<dbReference type="CDD" id="cd00003">
    <property type="entry name" value="PNPsynthase"/>
    <property type="match status" value="1"/>
</dbReference>
<dbReference type="OrthoDB" id="9806590at2"/>
<dbReference type="GO" id="GO:0005829">
    <property type="term" value="C:cytosol"/>
    <property type="evidence" value="ECO:0007669"/>
    <property type="project" value="TreeGrafter"/>
</dbReference>
<keyword evidence="3 4" id="KW-0664">Pyridoxine biosynthesis</keyword>
<evidence type="ECO:0000313" key="6">
    <source>
        <dbReference type="EMBL" id="EDM26754.1"/>
    </source>
</evidence>
<dbReference type="SUPFAM" id="SSF63892">
    <property type="entry name" value="Pyridoxine 5'-phosphate synthase"/>
    <property type="match status" value="1"/>
</dbReference>
<feature type="active site" description="Proton acceptor" evidence="4">
    <location>
        <position position="43"/>
    </location>
</feature>
<dbReference type="EMBL" id="ABCK01000014">
    <property type="protein sequence ID" value="EDM26754.1"/>
    <property type="molecule type" value="Genomic_DNA"/>
</dbReference>
<keyword evidence="7" id="KW-1185">Reference proteome</keyword>
<evidence type="ECO:0000256" key="3">
    <source>
        <dbReference type="ARBA" id="ARBA00023096"/>
    </source>
</evidence>
<organism evidence="6 7">
    <name type="scientific">Lentisphaera araneosa HTCC2155</name>
    <dbReference type="NCBI Taxonomy" id="313628"/>
    <lineage>
        <taxon>Bacteria</taxon>
        <taxon>Pseudomonadati</taxon>
        <taxon>Lentisphaerota</taxon>
        <taxon>Lentisphaeria</taxon>
        <taxon>Lentisphaerales</taxon>
        <taxon>Lentisphaeraceae</taxon>
        <taxon>Lentisphaera</taxon>
    </lineage>
</organism>
<evidence type="ECO:0000256" key="1">
    <source>
        <dbReference type="ARBA" id="ARBA00022490"/>
    </source>
</evidence>
<dbReference type="PANTHER" id="PTHR30456">
    <property type="entry name" value="PYRIDOXINE 5'-PHOSPHATE SYNTHASE"/>
    <property type="match status" value="1"/>
</dbReference>
<dbReference type="NCBIfam" id="NF003626">
    <property type="entry name" value="PRK05265.1-4"/>
    <property type="match status" value="1"/>
</dbReference>
<dbReference type="Pfam" id="PF03740">
    <property type="entry name" value="PdxJ"/>
    <property type="match status" value="1"/>
</dbReference>
<dbReference type="HAMAP" id="MF_00279">
    <property type="entry name" value="PdxJ"/>
    <property type="match status" value="1"/>
</dbReference>
<feature type="active site" description="Proton donor" evidence="4">
    <location>
        <position position="191"/>
    </location>
</feature>
<feature type="binding site" evidence="4">
    <location>
        <position position="45"/>
    </location>
    <ligand>
        <name>1-deoxy-D-xylulose 5-phosphate</name>
        <dbReference type="ChEBI" id="CHEBI:57792"/>
    </ligand>
</feature>
<dbReference type="InterPro" id="IPR013785">
    <property type="entry name" value="Aldolase_TIM"/>
</dbReference>
<feature type="site" description="Transition state stabilizer" evidence="4">
    <location>
        <position position="151"/>
    </location>
</feature>
<dbReference type="InterPro" id="IPR036130">
    <property type="entry name" value="Pyridoxine-5'_phos_synth"/>
</dbReference>
<comment type="function">
    <text evidence="4">Catalyzes the complicated ring closure reaction between the two acyclic compounds 1-deoxy-D-xylulose-5-phosphate (DXP) and 3-amino-2-oxopropyl phosphate (1-amino-acetone-3-phosphate or AAP) to form pyridoxine 5'-phosphate (PNP) and inorganic phosphate.</text>
</comment>
<dbReference type="Proteomes" id="UP000004947">
    <property type="component" value="Unassembled WGS sequence"/>
</dbReference>
<comment type="caution">
    <text evidence="4">Lacks conserved residue(s) required for the propagation of feature annotation.</text>
</comment>
<dbReference type="RefSeq" id="WP_007279532.1">
    <property type="nucleotide sequence ID" value="NZ_ABCK01000014.1"/>
</dbReference>
<accession>A6DNU5</accession>
<feature type="binding site" evidence="4">
    <location>
        <position position="100"/>
    </location>
    <ligand>
        <name>1-deoxy-D-xylulose 5-phosphate</name>
        <dbReference type="ChEBI" id="CHEBI:57792"/>
    </ligand>
</feature>
<gene>
    <name evidence="4" type="primary">pdxJ</name>
    <name evidence="6" type="ORF">LNTAR_18945</name>
</gene>
<dbReference type="PANTHER" id="PTHR30456:SF0">
    <property type="entry name" value="PYRIDOXINE 5'-PHOSPHATE SYNTHASE"/>
    <property type="match status" value="1"/>
</dbReference>
<dbReference type="GO" id="GO:0008615">
    <property type="term" value="P:pyridoxine biosynthetic process"/>
    <property type="evidence" value="ECO:0007669"/>
    <property type="project" value="UniProtKB-UniRule"/>
</dbReference>
<name>A6DNU5_9BACT</name>
<dbReference type="InterPro" id="IPR004569">
    <property type="entry name" value="PyrdxlP_synth_PdxJ"/>
</dbReference>
<feature type="active site" description="Proton acceptor" evidence="4">
    <location>
        <position position="70"/>
    </location>
</feature>
<evidence type="ECO:0000256" key="4">
    <source>
        <dbReference type="HAMAP-Rule" id="MF_00279"/>
    </source>
</evidence>
<feature type="binding site" evidence="4">
    <location>
        <position position="18"/>
    </location>
    <ligand>
        <name>3-amino-2-oxopropyl phosphate</name>
        <dbReference type="ChEBI" id="CHEBI:57279"/>
    </ligand>
</feature>
<keyword evidence="1 4" id="KW-0963">Cytoplasm</keyword>
<dbReference type="AlphaFoldDB" id="A6DNU5"/>
<dbReference type="GO" id="GO:0033856">
    <property type="term" value="F:pyridoxine 5'-phosphate synthase activity"/>
    <property type="evidence" value="ECO:0007669"/>
    <property type="project" value="UniProtKB-UniRule"/>
</dbReference>
<dbReference type="EC" id="2.6.99.2" evidence="4 5"/>
<feature type="binding site" evidence="4">
    <location>
        <position position="7"/>
    </location>
    <ligand>
        <name>3-amino-2-oxopropyl phosphate</name>
        <dbReference type="ChEBI" id="CHEBI:57279"/>
    </ligand>
</feature>
<keyword evidence="2 4" id="KW-0808">Transferase</keyword>
<comment type="caution">
    <text evidence="6">The sequence shown here is derived from an EMBL/GenBank/DDBJ whole genome shotgun (WGS) entry which is preliminary data.</text>
</comment>
<feature type="binding site" evidence="4">
    <location>
        <position position="192"/>
    </location>
    <ligand>
        <name>3-amino-2-oxopropyl phosphate</name>
        <dbReference type="ChEBI" id="CHEBI:57279"/>
    </ligand>
</feature>
<comment type="subcellular location">
    <subcellularLocation>
        <location evidence="4">Cytoplasm</location>
    </subcellularLocation>
</comment>
<dbReference type="Gene3D" id="3.20.20.70">
    <property type="entry name" value="Aldolase class I"/>
    <property type="match status" value="1"/>
</dbReference>
<evidence type="ECO:0000313" key="7">
    <source>
        <dbReference type="Proteomes" id="UP000004947"/>
    </source>
</evidence>
<protein>
    <recommendedName>
        <fullName evidence="4 5">Pyridoxine 5'-phosphate synthase</fullName>
        <shortName evidence="4">PNP synthase</shortName>
        <ecNumber evidence="4 5">2.6.99.2</ecNumber>
    </recommendedName>
</protein>
<dbReference type="STRING" id="313628.LNTAR_18945"/>